<evidence type="ECO:0000256" key="3">
    <source>
        <dbReference type="ARBA" id="ARBA00022989"/>
    </source>
</evidence>
<dbReference type="OrthoDB" id="408954at2759"/>
<keyword evidence="3 6" id="KW-1133">Transmembrane helix</keyword>
<evidence type="ECO:0000256" key="5">
    <source>
        <dbReference type="SAM" id="MobiDB-lite"/>
    </source>
</evidence>
<dbReference type="Proteomes" id="UP001141434">
    <property type="component" value="Unassembled WGS sequence"/>
</dbReference>
<dbReference type="GO" id="GO:0016020">
    <property type="term" value="C:membrane"/>
    <property type="evidence" value="ECO:0007669"/>
    <property type="project" value="UniProtKB-SubCell"/>
</dbReference>
<feature type="transmembrane region" description="Helical" evidence="6">
    <location>
        <begin position="56"/>
        <end position="83"/>
    </location>
</feature>
<dbReference type="InterPro" id="IPR006694">
    <property type="entry name" value="Fatty_acid_hydroxylase"/>
</dbReference>
<feature type="transmembrane region" description="Helical" evidence="6">
    <location>
        <begin position="104"/>
        <end position="130"/>
    </location>
</feature>
<evidence type="ECO:0000313" key="9">
    <source>
        <dbReference type="Proteomes" id="UP001141434"/>
    </source>
</evidence>
<evidence type="ECO:0000256" key="4">
    <source>
        <dbReference type="ARBA" id="ARBA00023136"/>
    </source>
</evidence>
<dbReference type="RefSeq" id="XP_056509944.1">
    <property type="nucleotide sequence ID" value="XM_056657144.1"/>
</dbReference>
<dbReference type="GO" id="GO:0005506">
    <property type="term" value="F:iron ion binding"/>
    <property type="evidence" value="ECO:0007669"/>
    <property type="project" value="InterPro"/>
</dbReference>
<dbReference type="GO" id="GO:0016491">
    <property type="term" value="F:oxidoreductase activity"/>
    <property type="evidence" value="ECO:0007669"/>
    <property type="project" value="InterPro"/>
</dbReference>
<dbReference type="AlphaFoldDB" id="A0A9W9F1A7"/>
<accession>A0A9W9F1A7</accession>
<reference evidence="8" key="1">
    <citation type="submission" date="2022-11" db="EMBL/GenBank/DDBJ databases">
        <authorList>
            <person name="Petersen C."/>
        </authorList>
    </citation>
    <scope>NUCLEOTIDE SEQUENCE</scope>
    <source>
        <strain evidence="8">IBT 34128</strain>
    </source>
</reference>
<organism evidence="8 9">
    <name type="scientific">Penicillium alfredii</name>
    <dbReference type="NCBI Taxonomy" id="1506179"/>
    <lineage>
        <taxon>Eukaryota</taxon>
        <taxon>Fungi</taxon>
        <taxon>Dikarya</taxon>
        <taxon>Ascomycota</taxon>
        <taxon>Pezizomycotina</taxon>
        <taxon>Eurotiomycetes</taxon>
        <taxon>Eurotiomycetidae</taxon>
        <taxon>Eurotiales</taxon>
        <taxon>Aspergillaceae</taxon>
        <taxon>Penicillium</taxon>
    </lineage>
</organism>
<evidence type="ECO:0000313" key="8">
    <source>
        <dbReference type="EMBL" id="KAJ5091747.1"/>
    </source>
</evidence>
<keyword evidence="2 6" id="KW-0812">Transmembrane</keyword>
<sequence length="338" mass="38016">MDALFSVPVLSLFLVPALSSYSTSLNLLFFYMTWTTLVLSHPPLRVELFSTAAVRIFFYALPSLVFFLFDILTPSAAVVVKAQGETGLPGGKKRGKIRANELKVAGWALLNVGLGIAAQAAIEMLLVQVLHVRSAIKVSMKLPMPWEMVKDMVRGLLGREILTYILHRYSLHSRSSFLADCHETWYHSLSAPFPLTAHYDHPLAYLVSKFIPTYAPAMLFRFHMLTYLLYLTTISIEETFVYSGYTIMPTSFFLGGIARRTDMHLLTGAEGNFGPWGVLDWLCGTTVGDSSVEEDLIDEIEEREIEEKVRKAIEASKRKVKEGAAQARGQTSRRRRRE</sequence>
<feature type="region of interest" description="Disordered" evidence="5">
    <location>
        <begin position="316"/>
        <end position="338"/>
    </location>
</feature>
<keyword evidence="4 6" id="KW-0472">Membrane</keyword>
<dbReference type="EMBL" id="JAPMSZ010000009">
    <property type="protein sequence ID" value="KAJ5091747.1"/>
    <property type="molecule type" value="Genomic_DNA"/>
</dbReference>
<feature type="domain" description="Fatty acid hydroxylase" evidence="7">
    <location>
        <begin position="153"/>
        <end position="285"/>
    </location>
</feature>
<reference evidence="8" key="2">
    <citation type="journal article" date="2023" name="IMA Fungus">
        <title>Comparative genomic study of the Penicillium genus elucidates a diverse pangenome and 15 lateral gene transfer events.</title>
        <authorList>
            <person name="Petersen C."/>
            <person name="Sorensen T."/>
            <person name="Nielsen M.R."/>
            <person name="Sondergaard T.E."/>
            <person name="Sorensen J.L."/>
            <person name="Fitzpatrick D.A."/>
            <person name="Frisvad J.C."/>
            <person name="Nielsen K.L."/>
        </authorList>
    </citation>
    <scope>NUCLEOTIDE SEQUENCE</scope>
    <source>
        <strain evidence="8">IBT 34128</strain>
    </source>
</reference>
<dbReference type="InterPro" id="IPR050307">
    <property type="entry name" value="Sterol_Desaturase_Related"/>
</dbReference>
<dbReference type="GeneID" id="81396313"/>
<gene>
    <name evidence="8" type="ORF">NUU61_006617</name>
</gene>
<evidence type="ECO:0000259" key="7">
    <source>
        <dbReference type="Pfam" id="PF04116"/>
    </source>
</evidence>
<evidence type="ECO:0000256" key="1">
    <source>
        <dbReference type="ARBA" id="ARBA00004370"/>
    </source>
</evidence>
<comment type="subcellular location">
    <subcellularLocation>
        <location evidence="1">Membrane</location>
    </subcellularLocation>
</comment>
<evidence type="ECO:0000256" key="2">
    <source>
        <dbReference type="ARBA" id="ARBA00022692"/>
    </source>
</evidence>
<dbReference type="GO" id="GO:0008610">
    <property type="term" value="P:lipid biosynthetic process"/>
    <property type="evidence" value="ECO:0007669"/>
    <property type="project" value="InterPro"/>
</dbReference>
<evidence type="ECO:0000256" key="6">
    <source>
        <dbReference type="SAM" id="Phobius"/>
    </source>
</evidence>
<protein>
    <recommendedName>
        <fullName evidence="7">Fatty acid hydroxylase domain-containing protein</fullName>
    </recommendedName>
</protein>
<proteinExistence type="predicted"/>
<dbReference type="Pfam" id="PF04116">
    <property type="entry name" value="FA_hydroxylase"/>
    <property type="match status" value="1"/>
</dbReference>
<dbReference type="PANTHER" id="PTHR11863">
    <property type="entry name" value="STEROL DESATURASE"/>
    <property type="match status" value="1"/>
</dbReference>
<name>A0A9W9F1A7_9EURO</name>
<keyword evidence="9" id="KW-1185">Reference proteome</keyword>
<comment type="caution">
    <text evidence="8">The sequence shown here is derived from an EMBL/GenBank/DDBJ whole genome shotgun (WGS) entry which is preliminary data.</text>
</comment>